<organism evidence="2 3">
    <name type="scientific">Deinococcus arboris</name>
    <dbReference type="NCBI Taxonomy" id="2682977"/>
    <lineage>
        <taxon>Bacteria</taxon>
        <taxon>Thermotogati</taxon>
        <taxon>Deinococcota</taxon>
        <taxon>Deinococci</taxon>
        <taxon>Deinococcales</taxon>
        <taxon>Deinococcaceae</taxon>
        <taxon>Deinococcus</taxon>
    </lineage>
</organism>
<feature type="region of interest" description="Disordered" evidence="1">
    <location>
        <begin position="85"/>
        <end position="138"/>
    </location>
</feature>
<feature type="compositionally biased region" description="Polar residues" evidence="1">
    <location>
        <begin position="126"/>
        <end position="138"/>
    </location>
</feature>
<evidence type="ECO:0000256" key="1">
    <source>
        <dbReference type="SAM" id="MobiDB-lite"/>
    </source>
</evidence>
<keyword evidence="3" id="KW-1185">Reference proteome</keyword>
<accession>A0A7C9HUK6</accession>
<comment type="caution">
    <text evidence="2">The sequence shown here is derived from an EMBL/GenBank/DDBJ whole genome shotgun (WGS) entry which is preliminary data.</text>
</comment>
<dbReference type="EMBL" id="WQLB01000069">
    <property type="protein sequence ID" value="MVN89469.1"/>
    <property type="molecule type" value="Genomic_DNA"/>
</dbReference>
<dbReference type="Proteomes" id="UP000483286">
    <property type="component" value="Unassembled WGS sequence"/>
</dbReference>
<dbReference type="AlphaFoldDB" id="A0A7C9HUK6"/>
<proteinExistence type="predicted"/>
<protein>
    <submittedName>
        <fullName evidence="2">Uncharacterized protein</fullName>
    </submittedName>
</protein>
<evidence type="ECO:0000313" key="3">
    <source>
        <dbReference type="Proteomes" id="UP000483286"/>
    </source>
</evidence>
<sequence length="138" mass="15175">MDRAQRHEQRTAAPEAALGEPNAEFSELYGAVLVPYLAPSWREMSLVRALHELDLGDQAAVIYSLVQRRLPTLSFEQFCELTGPDGFTDWWQANRPPRDAESGDSRPPSTGRGRSAPSPWSVLLSGGTTRPSIKSSPP</sequence>
<dbReference type="RefSeq" id="WP_157461727.1">
    <property type="nucleotide sequence ID" value="NZ_WQLB01000069.1"/>
</dbReference>
<evidence type="ECO:0000313" key="2">
    <source>
        <dbReference type="EMBL" id="MVN89469.1"/>
    </source>
</evidence>
<reference evidence="2 3" key="1">
    <citation type="submission" date="2019-12" db="EMBL/GenBank/DDBJ databases">
        <title>Deinococcus sp. HMF7620 Genome sequencing and assembly.</title>
        <authorList>
            <person name="Kang H."/>
            <person name="Kim H."/>
            <person name="Joh K."/>
        </authorList>
    </citation>
    <scope>NUCLEOTIDE SEQUENCE [LARGE SCALE GENOMIC DNA]</scope>
    <source>
        <strain evidence="2 3">HMF7620</strain>
    </source>
</reference>
<name>A0A7C9HUK6_9DEIO</name>
<gene>
    <name evidence="2" type="ORF">GO986_22295</name>
</gene>